<dbReference type="Gene3D" id="3.10.450.50">
    <property type="match status" value="1"/>
</dbReference>
<dbReference type="InterPro" id="IPR032710">
    <property type="entry name" value="NTF2-like_dom_sf"/>
</dbReference>
<dbReference type="Pfam" id="PF01042">
    <property type="entry name" value="Ribonuc_L-PSP"/>
    <property type="match status" value="1"/>
</dbReference>
<sequence>MSDVNPFPQADEARHAIWEMLVHRDIDAFVAGDWDSHFKDFAPDLFFGIDARFSDNPDSWRATFADIARYREAWLTGSKELKGRISDEDLRRSIFDLTTLRDIEINGDFALARKKFDGDIRLNDDETVTLRWQTQYFCRRVEGRWRIAGFLGYLPNPMGSMKSAEPVKRAPAATLHAGAGPYSPVLEVKPGRIVVISGQTAVAQDGTTIGGSDFRAQARATIENCAALLRSGGCSLADVFKVNVYLTDLNNWPAFNEVYAEFMPAPLPVRTAVETKLLRDFLVEIELWAVKP</sequence>
<dbReference type="EMBL" id="JAATJS010000007">
    <property type="protein sequence ID" value="NIX78291.1"/>
    <property type="molecule type" value="Genomic_DNA"/>
</dbReference>
<comment type="caution">
    <text evidence="2">The sequence shown here is derived from an EMBL/GenBank/DDBJ whole genome shotgun (WGS) entry which is preliminary data.</text>
</comment>
<dbReference type="PANTHER" id="PTHR11803:SF58">
    <property type="entry name" value="PROTEIN HMF1-RELATED"/>
    <property type="match status" value="1"/>
</dbReference>
<dbReference type="CDD" id="cd00448">
    <property type="entry name" value="YjgF_YER057c_UK114_family"/>
    <property type="match status" value="1"/>
</dbReference>
<dbReference type="SUPFAM" id="SSF55298">
    <property type="entry name" value="YjgF-like"/>
    <property type="match status" value="1"/>
</dbReference>
<name>A0ABX0VG65_9HYPH</name>
<evidence type="ECO:0000313" key="3">
    <source>
        <dbReference type="Proteomes" id="UP000707352"/>
    </source>
</evidence>
<gene>
    <name evidence="2" type="ORF">HB375_16985</name>
</gene>
<dbReference type="Proteomes" id="UP000707352">
    <property type="component" value="Unassembled WGS sequence"/>
</dbReference>
<dbReference type="InterPro" id="IPR035959">
    <property type="entry name" value="RutC-like_sf"/>
</dbReference>
<accession>A0ABX0VG65</accession>
<dbReference type="Gene3D" id="3.30.1330.40">
    <property type="entry name" value="RutC-like"/>
    <property type="match status" value="1"/>
</dbReference>
<organism evidence="2 3">
    <name type="scientific">Microvirga terricola</name>
    <dbReference type="NCBI Taxonomy" id="2719797"/>
    <lineage>
        <taxon>Bacteria</taxon>
        <taxon>Pseudomonadati</taxon>
        <taxon>Pseudomonadota</taxon>
        <taxon>Alphaproteobacteria</taxon>
        <taxon>Hyphomicrobiales</taxon>
        <taxon>Methylobacteriaceae</taxon>
        <taxon>Microvirga</taxon>
    </lineage>
</organism>
<comment type="similarity">
    <text evidence="1">Belongs to the RutC family.</text>
</comment>
<dbReference type="InterPro" id="IPR006175">
    <property type="entry name" value="YjgF/YER057c/UK114"/>
</dbReference>
<protein>
    <submittedName>
        <fullName evidence="2">RidA family protein</fullName>
    </submittedName>
</protein>
<evidence type="ECO:0000313" key="2">
    <source>
        <dbReference type="EMBL" id="NIX78291.1"/>
    </source>
</evidence>
<evidence type="ECO:0000256" key="1">
    <source>
        <dbReference type="ARBA" id="ARBA00010552"/>
    </source>
</evidence>
<dbReference type="SUPFAM" id="SSF54427">
    <property type="entry name" value="NTF2-like"/>
    <property type="match status" value="1"/>
</dbReference>
<reference evidence="2 3" key="1">
    <citation type="submission" date="2020-03" db="EMBL/GenBank/DDBJ databases">
        <title>The genome sequence of Microvirga sp. c23x22.</title>
        <authorList>
            <person name="Zhang X."/>
        </authorList>
    </citation>
    <scope>NUCLEOTIDE SEQUENCE [LARGE SCALE GENOMIC DNA]</scope>
    <source>
        <strain evidence="3">c23x22</strain>
    </source>
</reference>
<dbReference type="RefSeq" id="WP_167674202.1">
    <property type="nucleotide sequence ID" value="NZ_JAATJS010000007.1"/>
</dbReference>
<keyword evidence="3" id="KW-1185">Reference proteome</keyword>
<proteinExistence type="inferred from homology"/>
<dbReference type="PANTHER" id="PTHR11803">
    <property type="entry name" value="2-IMINOBUTANOATE/2-IMINOPROPANOATE DEAMINASE RIDA"/>
    <property type="match status" value="1"/>
</dbReference>